<evidence type="ECO:0000313" key="9">
    <source>
        <dbReference type="EMBL" id="KAK7514755.1"/>
    </source>
</evidence>
<sequence>MKYASVLSALAGAALALPQGVTEVIQPKASSPDGCEQSYSGSFSITIVNATTSAGLSKRGLAARQESGGPADTTLVVTLADGQLTDQKGRTGYIASNFQLQFDDPPQAGAIYTGGFSACSNSSIALGGSTVFYACPSGEGATKFYNFYDRSWASTCSAIHINIISGAGDTGSSGTGVPARSDGQPVATEVPVRSDGQPIASAVPVRSDGQPIASAVPVRSDGQPIASAVPVRSDGQPIATPVPIRSDGQPIASAYPAPVPVRSDGQPIAVNTPTPVSIRTDGQPIATGAVSNNLSAPAATTPPTVPAPYTGGAQRFNIGSGVALVGAAAVAIAMI</sequence>
<dbReference type="Proteomes" id="UP001363622">
    <property type="component" value="Unassembled WGS sequence"/>
</dbReference>
<gene>
    <name evidence="9" type="ORF">IWZ03DRAFT_224433</name>
</gene>
<proteinExistence type="inferred from homology"/>
<organism evidence="9 10">
    <name type="scientific">Phyllosticta citriasiana</name>
    <dbReference type="NCBI Taxonomy" id="595635"/>
    <lineage>
        <taxon>Eukaryota</taxon>
        <taxon>Fungi</taxon>
        <taxon>Dikarya</taxon>
        <taxon>Ascomycota</taxon>
        <taxon>Pezizomycotina</taxon>
        <taxon>Dothideomycetes</taxon>
        <taxon>Dothideomycetes incertae sedis</taxon>
        <taxon>Botryosphaeriales</taxon>
        <taxon>Phyllostictaceae</taxon>
        <taxon>Phyllosticta</taxon>
    </lineage>
</organism>
<comment type="subcellular location">
    <subcellularLocation>
        <location evidence="1">Secreted</location>
        <location evidence="1">Cell wall</location>
    </subcellularLocation>
</comment>
<evidence type="ECO:0000256" key="7">
    <source>
        <dbReference type="SAM" id="SignalP"/>
    </source>
</evidence>
<keyword evidence="2" id="KW-0134">Cell wall</keyword>
<evidence type="ECO:0000256" key="4">
    <source>
        <dbReference type="ARBA" id="ARBA00022729"/>
    </source>
</evidence>
<reference evidence="9 10" key="1">
    <citation type="submission" date="2024-04" db="EMBL/GenBank/DDBJ databases">
        <title>Phyllosticta paracitricarpa is synonymous to the EU quarantine fungus P. citricarpa based on phylogenomic analyses.</title>
        <authorList>
            <consortium name="Lawrence Berkeley National Laboratory"/>
            <person name="Van Ingen-Buijs V.A."/>
            <person name="Van Westerhoven A.C."/>
            <person name="Haridas S."/>
            <person name="Skiadas P."/>
            <person name="Martin F."/>
            <person name="Groenewald J.Z."/>
            <person name="Crous P.W."/>
            <person name="Seidl M.F."/>
        </authorList>
    </citation>
    <scope>NUCLEOTIDE SEQUENCE [LARGE SCALE GENOMIC DNA]</scope>
    <source>
        <strain evidence="9 10">CBS 123371</strain>
    </source>
</reference>
<evidence type="ECO:0000256" key="5">
    <source>
        <dbReference type="ARBA" id="ARBA00038219"/>
    </source>
</evidence>
<evidence type="ECO:0000313" key="10">
    <source>
        <dbReference type="Proteomes" id="UP001363622"/>
    </source>
</evidence>
<dbReference type="Pfam" id="PF22799">
    <property type="entry name" value="PIR1-like_C"/>
    <property type="match status" value="1"/>
</dbReference>
<feature type="region of interest" description="Disordered" evidence="6">
    <location>
        <begin position="170"/>
        <end position="217"/>
    </location>
</feature>
<evidence type="ECO:0000256" key="3">
    <source>
        <dbReference type="ARBA" id="ARBA00022525"/>
    </source>
</evidence>
<keyword evidence="10" id="KW-1185">Reference proteome</keyword>
<keyword evidence="3" id="KW-0964">Secreted</keyword>
<dbReference type="EMBL" id="JBBPHU010000008">
    <property type="protein sequence ID" value="KAK7514755.1"/>
    <property type="molecule type" value="Genomic_DNA"/>
</dbReference>
<feature type="signal peptide" evidence="7">
    <location>
        <begin position="1"/>
        <end position="16"/>
    </location>
</feature>
<keyword evidence="4 7" id="KW-0732">Signal</keyword>
<comment type="similarity">
    <text evidence="5">Belongs to the PIR protein family.</text>
</comment>
<name>A0ABR1KKJ5_9PEZI</name>
<evidence type="ECO:0000256" key="6">
    <source>
        <dbReference type="SAM" id="MobiDB-lite"/>
    </source>
</evidence>
<feature type="domain" description="Cell wall mannoprotein PIR1-like C-terminal" evidence="8">
    <location>
        <begin position="82"/>
        <end position="159"/>
    </location>
</feature>
<dbReference type="InterPro" id="IPR054508">
    <property type="entry name" value="PIR1-like_C"/>
</dbReference>
<evidence type="ECO:0000256" key="2">
    <source>
        <dbReference type="ARBA" id="ARBA00022512"/>
    </source>
</evidence>
<dbReference type="InterPro" id="IPR051153">
    <property type="entry name" value="Yeast_CWMannoprotein_PIR"/>
</dbReference>
<accession>A0ABR1KKJ5</accession>
<comment type="caution">
    <text evidence="9">The sequence shown here is derived from an EMBL/GenBank/DDBJ whole genome shotgun (WGS) entry which is preliminary data.</text>
</comment>
<evidence type="ECO:0000256" key="1">
    <source>
        <dbReference type="ARBA" id="ARBA00004191"/>
    </source>
</evidence>
<dbReference type="PANTHER" id="PTHR47254:SF1">
    <property type="entry name" value="CELL WALL MANNOPROTEIN CIS3-RELATED"/>
    <property type="match status" value="1"/>
</dbReference>
<feature type="chain" id="PRO_5046026746" evidence="7">
    <location>
        <begin position="17"/>
        <end position="335"/>
    </location>
</feature>
<evidence type="ECO:0000259" key="8">
    <source>
        <dbReference type="Pfam" id="PF22799"/>
    </source>
</evidence>
<dbReference type="PANTHER" id="PTHR47254">
    <property type="entry name" value="CELL WALL MANNOPROTEIN CIS3-RELATED"/>
    <property type="match status" value="1"/>
</dbReference>
<protein>
    <submittedName>
        <fullName evidence="9">Covalently-linked cell wall protein-like protein</fullName>
    </submittedName>
</protein>